<reference evidence="3" key="1">
    <citation type="journal article" date="2023" name="Mol. Phylogenet. Evol.">
        <title>Genome-scale phylogeny and comparative genomics of the fungal order Sordariales.</title>
        <authorList>
            <person name="Hensen N."/>
            <person name="Bonometti L."/>
            <person name="Westerberg I."/>
            <person name="Brannstrom I.O."/>
            <person name="Guillou S."/>
            <person name="Cros-Aarteil S."/>
            <person name="Calhoun S."/>
            <person name="Haridas S."/>
            <person name="Kuo A."/>
            <person name="Mondo S."/>
            <person name="Pangilinan J."/>
            <person name="Riley R."/>
            <person name="LaButti K."/>
            <person name="Andreopoulos B."/>
            <person name="Lipzen A."/>
            <person name="Chen C."/>
            <person name="Yan M."/>
            <person name="Daum C."/>
            <person name="Ng V."/>
            <person name="Clum A."/>
            <person name="Steindorff A."/>
            <person name="Ohm R.A."/>
            <person name="Martin F."/>
            <person name="Silar P."/>
            <person name="Natvig D.O."/>
            <person name="Lalanne C."/>
            <person name="Gautier V."/>
            <person name="Ament-Velasquez S.L."/>
            <person name="Kruys A."/>
            <person name="Hutchinson M.I."/>
            <person name="Powell A.J."/>
            <person name="Barry K."/>
            <person name="Miller A.N."/>
            <person name="Grigoriev I.V."/>
            <person name="Debuchy R."/>
            <person name="Gladieux P."/>
            <person name="Hiltunen Thoren M."/>
            <person name="Johannesson H."/>
        </authorList>
    </citation>
    <scope>NUCLEOTIDE SEQUENCE</scope>
    <source>
        <strain evidence="3">CBS 626.80</strain>
    </source>
</reference>
<proteinExistence type="predicted"/>
<keyword evidence="2" id="KW-1133">Transmembrane helix</keyword>
<evidence type="ECO:0000256" key="1">
    <source>
        <dbReference type="SAM" id="MobiDB-lite"/>
    </source>
</evidence>
<feature type="region of interest" description="Disordered" evidence="1">
    <location>
        <begin position="1"/>
        <end position="33"/>
    </location>
</feature>
<dbReference type="Proteomes" id="UP001303222">
    <property type="component" value="Unassembled WGS sequence"/>
</dbReference>
<keyword evidence="2" id="KW-0472">Membrane</keyword>
<evidence type="ECO:0000313" key="3">
    <source>
        <dbReference type="EMBL" id="KAK3953092.1"/>
    </source>
</evidence>
<dbReference type="Pfam" id="PF11374">
    <property type="entry name" value="DUF3176"/>
    <property type="match status" value="1"/>
</dbReference>
<dbReference type="PANTHER" id="PTHR35394:SF5">
    <property type="entry name" value="DUF3176 DOMAIN-CONTAINING PROTEIN"/>
    <property type="match status" value="1"/>
</dbReference>
<feature type="transmembrane region" description="Helical" evidence="2">
    <location>
        <begin position="118"/>
        <end position="138"/>
    </location>
</feature>
<evidence type="ECO:0000313" key="4">
    <source>
        <dbReference type="Proteomes" id="UP001303222"/>
    </source>
</evidence>
<sequence>MPQSTPSLQGDFKRPRKDGAVASHPTLGNSTDSLHCKTAREESEQTHSLNHETAVDIKGECSAQEITTGQSGRTERWPLCGWVSEIVAIIVSAGVTATIPVVLGIYNHHPIPQLTGTISINAVIAVLSTVAKSCLMYAMSAALGQAKWDWYLRAQKSRKLNDMETIDQASRGPLGAAKVLLSQHTI</sequence>
<comment type="caution">
    <text evidence="3">The sequence shown here is derived from an EMBL/GenBank/DDBJ whole genome shotgun (WGS) entry which is preliminary data.</text>
</comment>
<dbReference type="PANTHER" id="PTHR35394">
    <property type="entry name" value="DUF3176 DOMAIN-CONTAINING PROTEIN"/>
    <property type="match status" value="1"/>
</dbReference>
<name>A0AAN6NW04_9PEZI</name>
<dbReference type="EMBL" id="MU859111">
    <property type="protein sequence ID" value="KAK3953092.1"/>
    <property type="molecule type" value="Genomic_DNA"/>
</dbReference>
<protein>
    <submittedName>
        <fullName evidence="3">Uncharacterized protein</fullName>
    </submittedName>
</protein>
<gene>
    <name evidence="3" type="ORF">QBC32DRAFT_313279</name>
</gene>
<dbReference type="InterPro" id="IPR021514">
    <property type="entry name" value="DUF3176"/>
</dbReference>
<keyword evidence="4" id="KW-1185">Reference proteome</keyword>
<accession>A0AAN6NW04</accession>
<feature type="transmembrane region" description="Helical" evidence="2">
    <location>
        <begin position="86"/>
        <end position="106"/>
    </location>
</feature>
<organism evidence="3 4">
    <name type="scientific">Pseudoneurospora amorphoporcata</name>
    <dbReference type="NCBI Taxonomy" id="241081"/>
    <lineage>
        <taxon>Eukaryota</taxon>
        <taxon>Fungi</taxon>
        <taxon>Dikarya</taxon>
        <taxon>Ascomycota</taxon>
        <taxon>Pezizomycotina</taxon>
        <taxon>Sordariomycetes</taxon>
        <taxon>Sordariomycetidae</taxon>
        <taxon>Sordariales</taxon>
        <taxon>Sordariaceae</taxon>
        <taxon>Pseudoneurospora</taxon>
    </lineage>
</organism>
<reference evidence="3" key="2">
    <citation type="submission" date="2023-06" db="EMBL/GenBank/DDBJ databases">
        <authorList>
            <consortium name="Lawrence Berkeley National Laboratory"/>
            <person name="Mondo S.J."/>
            <person name="Hensen N."/>
            <person name="Bonometti L."/>
            <person name="Westerberg I."/>
            <person name="Brannstrom I.O."/>
            <person name="Guillou S."/>
            <person name="Cros-Aarteil S."/>
            <person name="Calhoun S."/>
            <person name="Haridas S."/>
            <person name="Kuo A."/>
            <person name="Pangilinan J."/>
            <person name="Riley R."/>
            <person name="Labutti K."/>
            <person name="Andreopoulos B."/>
            <person name="Lipzen A."/>
            <person name="Chen C."/>
            <person name="Yanf M."/>
            <person name="Daum C."/>
            <person name="Ng V."/>
            <person name="Clum A."/>
            <person name="Steindorff A."/>
            <person name="Ohm R."/>
            <person name="Martin F."/>
            <person name="Silar P."/>
            <person name="Natvig D."/>
            <person name="Lalanne C."/>
            <person name="Gautier V."/>
            <person name="Ament-Velasquez S.L."/>
            <person name="Kruys A."/>
            <person name="Hutchinson M.I."/>
            <person name="Powell A.J."/>
            <person name="Barry K."/>
            <person name="Miller A.N."/>
            <person name="Grigoriev I.V."/>
            <person name="Debuchy R."/>
            <person name="Gladieux P."/>
            <person name="Thoren M.H."/>
            <person name="Johannesson H."/>
        </authorList>
    </citation>
    <scope>NUCLEOTIDE SEQUENCE</scope>
    <source>
        <strain evidence="3">CBS 626.80</strain>
    </source>
</reference>
<keyword evidence="2" id="KW-0812">Transmembrane</keyword>
<dbReference type="AlphaFoldDB" id="A0AAN6NW04"/>
<evidence type="ECO:0000256" key="2">
    <source>
        <dbReference type="SAM" id="Phobius"/>
    </source>
</evidence>